<dbReference type="Proteomes" id="UP001162156">
    <property type="component" value="Unassembled WGS sequence"/>
</dbReference>
<organism evidence="4 5">
    <name type="scientific">Rhamnusium bicolor</name>
    <dbReference type="NCBI Taxonomy" id="1586634"/>
    <lineage>
        <taxon>Eukaryota</taxon>
        <taxon>Metazoa</taxon>
        <taxon>Ecdysozoa</taxon>
        <taxon>Arthropoda</taxon>
        <taxon>Hexapoda</taxon>
        <taxon>Insecta</taxon>
        <taxon>Pterygota</taxon>
        <taxon>Neoptera</taxon>
        <taxon>Endopterygota</taxon>
        <taxon>Coleoptera</taxon>
        <taxon>Polyphaga</taxon>
        <taxon>Cucujiformia</taxon>
        <taxon>Chrysomeloidea</taxon>
        <taxon>Cerambycidae</taxon>
        <taxon>Lepturinae</taxon>
        <taxon>Rhagiini</taxon>
        <taxon>Rhamnusium</taxon>
    </lineage>
</organism>
<dbReference type="PANTHER" id="PTHR46281:SF8">
    <property type="entry name" value="CYTOCHROME C OXIDASE SUBUNIT 12, MITOCHONDRIAL"/>
    <property type="match status" value="1"/>
</dbReference>
<dbReference type="GO" id="GO:0005739">
    <property type="term" value="C:mitochondrion"/>
    <property type="evidence" value="ECO:0007669"/>
    <property type="project" value="UniProtKB-SubCell"/>
</dbReference>
<evidence type="ECO:0000256" key="1">
    <source>
        <dbReference type="ARBA" id="ARBA00004173"/>
    </source>
</evidence>
<gene>
    <name evidence="4" type="ORF">NQ314_002873</name>
</gene>
<dbReference type="EMBL" id="JANEYF010000851">
    <property type="protein sequence ID" value="KAJ8967557.1"/>
    <property type="molecule type" value="Genomic_DNA"/>
</dbReference>
<dbReference type="GO" id="GO:0045277">
    <property type="term" value="C:respiratory chain complex IV"/>
    <property type="evidence" value="ECO:0007669"/>
    <property type="project" value="InterPro"/>
</dbReference>
<dbReference type="InterPro" id="IPR003213">
    <property type="entry name" value="Cyt_c_oxidase_su6B"/>
</dbReference>
<dbReference type="SUPFAM" id="SSF47694">
    <property type="entry name" value="Cytochrome c oxidase subunit h"/>
    <property type="match status" value="1"/>
</dbReference>
<accession>A0AAV8ZQX3</accession>
<evidence type="ECO:0000256" key="3">
    <source>
        <dbReference type="ARBA" id="ARBA00023157"/>
    </source>
</evidence>
<name>A0AAV8ZQX3_9CUCU</name>
<sequence>MDVAKEFEEAGIKTIPPDARYHNCNATKWCFHTFVDYQKCIRLLGEESECCKEFSKIYRALCPLSWVNRWEEQIQIGTFPVDLPPKTNDCSNFKPK</sequence>
<keyword evidence="3" id="KW-1015">Disulfide bond</keyword>
<keyword evidence="5" id="KW-1185">Reference proteome</keyword>
<dbReference type="AlphaFoldDB" id="A0AAV8ZQX3"/>
<comment type="subcellular location">
    <subcellularLocation>
        <location evidence="1">Mitochondrion</location>
    </subcellularLocation>
</comment>
<dbReference type="InterPro" id="IPR036549">
    <property type="entry name" value="CX6/COA6-like_sf"/>
</dbReference>
<proteinExistence type="predicted"/>
<evidence type="ECO:0000256" key="2">
    <source>
        <dbReference type="ARBA" id="ARBA00023128"/>
    </source>
</evidence>
<evidence type="ECO:0000313" key="4">
    <source>
        <dbReference type="EMBL" id="KAJ8967557.1"/>
    </source>
</evidence>
<reference evidence="4" key="1">
    <citation type="journal article" date="2023" name="Insect Mol. Biol.">
        <title>Genome sequencing provides insights into the evolution of gene families encoding plant cell wall-degrading enzymes in longhorned beetles.</title>
        <authorList>
            <person name="Shin N.R."/>
            <person name="Okamura Y."/>
            <person name="Kirsch R."/>
            <person name="Pauchet Y."/>
        </authorList>
    </citation>
    <scope>NUCLEOTIDE SEQUENCE</scope>
    <source>
        <strain evidence="4">RBIC_L_NR</strain>
    </source>
</reference>
<dbReference type="Gene3D" id="1.10.10.140">
    <property type="entry name" value="Cytochrome c oxidase, subunit VIb"/>
    <property type="match status" value="1"/>
</dbReference>
<dbReference type="PANTHER" id="PTHR46281">
    <property type="entry name" value="CYTOCHROME C OXIDASE SUBUNIT 6B"/>
    <property type="match status" value="1"/>
</dbReference>
<dbReference type="InterPro" id="IPR048280">
    <property type="entry name" value="COX6B-like"/>
</dbReference>
<keyword evidence="2" id="KW-0496">Mitochondrion</keyword>
<evidence type="ECO:0000313" key="5">
    <source>
        <dbReference type="Proteomes" id="UP001162156"/>
    </source>
</evidence>
<dbReference type="Pfam" id="PF02297">
    <property type="entry name" value="COX6B"/>
    <property type="match status" value="1"/>
</dbReference>
<evidence type="ECO:0008006" key="6">
    <source>
        <dbReference type="Google" id="ProtNLM"/>
    </source>
</evidence>
<comment type="caution">
    <text evidence="4">The sequence shown here is derived from an EMBL/GenBank/DDBJ whole genome shotgun (WGS) entry which is preliminary data.</text>
</comment>
<protein>
    <recommendedName>
        <fullName evidence="6">Cytochrome c oxidase subunit</fullName>
    </recommendedName>
</protein>